<dbReference type="RefSeq" id="XP_008615670.1">
    <property type="nucleotide sequence ID" value="XM_008617448.1"/>
</dbReference>
<dbReference type="GeneID" id="19952137"/>
<dbReference type="PANTHER" id="PTHR22925">
    <property type="entry name" value="GLYCOSYL HYDROLASE 43 FAMILY MEMBER"/>
    <property type="match status" value="1"/>
</dbReference>
<dbReference type="Gene3D" id="1.10.238.10">
    <property type="entry name" value="EF-hand"/>
    <property type="match status" value="2"/>
</dbReference>
<dbReference type="InParanoid" id="T0RLQ8"/>
<sequence>MAWRWAAISSALAMAMAAGPAFTSTLVQLNRCTPSSTTAACLAYERCKATHRCGRAVEEYTIATATLQSFGQQFPQGNRTAIPLMNDFEDWKTGMLGWRITPHFAPPTPFGLSTYAWPVLGSLELAQGNILIDTTTARIYGDVTLQGVVTRTAANTTVAVFNFLTLYLGDQVRVQLKGVNALVLLSRSSAVIDTPLVAPPGLLGGFPGGEYSAAYNVNGPGSSNVRVYVHTISTTATVSPTIQQVSTRAAPGQTIRGTFVLQLRQVNSSEIPYDASAQAVKRIIEDSFASVHVGIVDVQKVGQDIASVGRAWRITFMTAVGQVPLLTSFSRLTGLDSSVQTSLLAPGNQLDGYFRLRFLGQLSPPIAYNIKPREFETLLLQAFNLTSAYVQRSDPLDQCAQGGYAGQPSSSEPAWLLPDSANPQPPLCGSAPTSVRGYVWNVQVTTTRGNVSPTSPTSFVTPAPLDAFVAVTANSEGPTLLGAGASIIISSALGFSMAYGGAGGAYGGVGGPGYSSPLPLSTYGDVAISDLLGGSGGAGGGQVAVDILPHPRPILGGAGGGAMYIGAINDVTIGPSGLLSVNGAPGEAGFFPGGGGSGGSLVLTSGTNVHVLGVLQAVGGAGGSSSQYPLGGGAGGGGRISVQAHAYAVAPTGAMLSQGTLHLDLQTQLQLSHDPFRGAAQTTKSLYLAKYTLDPNPRMEGPAYSFPPSQPARISYFTMVGATQEGTLATNRGAVFNCAVFGVVGVADATTFVWAIGLVNGRFTFGAGLPTHAQPLRELYAEPVVPFRWYQVDVFMDWTRSTLSIRLDGVTVAADVAFATDKLSSVGIYLADAMQTWWDEIYVGTDETLQFACPRMNPVTGQLSVAPRPRPLWNTAVLGPATTFSGKVRHASHVSARPIYAYNDGGLVPNDGPAHRSYLNDIRDARTYDGSDDALISLGELLNVPLPLDPSIVLPLTPSPDASPQASLRTPNETDYWYSEVYGSSGGIGACSTNDGGRTWRNEGVMLHFANLTDPFGNTLQQSLRASRPKVVLNPNGQFVLWMHVDNAANQVFLAMGLSGVAVAAYPNGPFEFQRSFYPMAATEAPGGQPINETHDQTVFCASESEAFLVQSYYKTVEYWLPRPIMDPLWESVKHSDGSTYYALTYHRAFFSDAYDNVDDIYLQRFRSEDIDWSISCCNRTTNVCSPSVDPNDPENNAFRAHSVPSHTDWGFPVYNIKTWRGSYFDALATNITRLLFETFAGMSSTYATPPSLQVTYPLPGESAPFINVNDPPNVLELILDTMGVPLPRSFVAKFDEFDMTYIDGNGDNKITLDELAALQTTGIKVLSTATYNQFQTEFAALKRAQLQALNPNGDDKVTYAEFTAWIGNDPGLMFDRFDLDKSGYLDENELSRFFIDRQLPRLDLISILLDPDFDGRVYYDMFESFVLNATTVLFVQYDFDRSNSLDSSEIALLEADLGVTFLDTSVLAQLVDPTSHLLTFTAYQQWMSASTSLVHDRVQQYKIDNAIVSTQPDRMTGPLHVVEQRRAKYLSIARLSPDFLSTETLVVELEGDFDGEGSLVDFARFNIAFADLSASSTPPRTVPFRQFLAPADFGHVASYWNGFQWELRPSAPPRFTYGTECTTLTPTNNADCLPCASQSPYMSPLVLQYQSLVPTLDQCRNDKALDAYIKQFDQQVSITLRFEQVAQLTSAGVQPHYTPCFNHSESVPCDVFQAYEGNVGDTALATPWNVAWDRSLRNVGTSTKLRASPMQQTSFGQTYAERYPDRFRTPPSTLYINSTNVPDQYANVLGGG</sequence>
<dbReference type="Proteomes" id="UP000030762">
    <property type="component" value="Unassembled WGS sequence"/>
</dbReference>
<dbReference type="InterPro" id="IPR018247">
    <property type="entry name" value="EF_Hand_1_Ca_BS"/>
</dbReference>
<keyword evidence="1" id="KW-0106">Calcium</keyword>
<dbReference type="InterPro" id="IPR002048">
    <property type="entry name" value="EF_hand_dom"/>
</dbReference>
<reference evidence="4 5" key="1">
    <citation type="submission" date="2012-04" db="EMBL/GenBank/DDBJ databases">
        <title>The Genome Sequence of Saprolegnia declina VS20.</title>
        <authorList>
            <consortium name="The Broad Institute Genome Sequencing Platform"/>
            <person name="Russ C."/>
            <person name="Nusbaum C."/>
            <person name="Tyler B."/>
            <person name="van West P."/>
            <person name="Dieguez-Uribeondo J."/>
            <person name="de Bruijn I."/>
            <person name="Tripathy S."/>
            <person name="Jiang R."/>
            <person name="Young S.K."/>
            <person name="Zeng Q."/>
            <person name="Gargeya S."/>
            <person name="Fitzgerald M."/>
            <person name="Haas B."/>
            <person name="Abouelleil A."/>
            <person name="Alvarado L."/>
            <person name="Arachchi H.M."/>
            <person name="Berlin A."/>
            <person name="Chapman S.B."/>
            <person name="Goldberg J."/>
            <person name="Griggs A."/>
            <person name="Gujja S."/>
            <person name="Hansen M."/>
            <person name="Howarth C."/>
            <person name="Imamovic A."/>
            <person name="Larimer J."/>
            <person name="McCowen C."/>
            <person name="Montmayeur A."/>
            <person name="Murphy C."/>
            <person name="Neiman D."/>
            <person name="Pearson M."/>
            <person name="Priest M."/>
            <person name="Roberts A."/>
            <person name="Saif S."/>
            <person name="Shea T."/>
            <person name="Sisk P."/>
            <person name="Sykes S."/>
            <person name="Wortman J."/>
            <person name="Nusbaum C."/>
            <person name="Birren B."/>
        </authorList>
    </citation>
    <scope>NUCLEOTIDE SEQUENCE [LARGE SCALE GENOMIC DNA]</scope>
    <source>
        <strain evidence="4 5">VS20</strain>
    </source>
</reference>
<dbReference type="eggNOG" id="ENOG502QSGV">
    <property type="taxonomic scope" value="Eukaryota"/>
</dbReference>
<evidence type="ECO:0000313" key="4">
    <source>
        <dbReference type="EMBL" id="EQC30932.1"/>
    </source>
</evidence>
<dbReference type="PROSITE" id="PS00018">
    <property type="entry name" value="EF_HAND_1"/>
    <property type="match status" value="2"/>
</dbReference>
<organism evidence="4 5">
    <name type="scientific">Saprolegnia diclina (strain VS20)</name>
    <dbReference type="NCBI Taxonomy" id="1156394"/>
    <lineage>
        <taxon>Eukaryota</taxon>
        <taxon>Sar</taxon>
        <taxon>Stramenopiles</taxon>
        <taxon>Oomycota</taxon>
        <taxon>Saprolegniomycetes</taxon>
        <taxon>Saprolegniales</taxon>
        <taxon>Saprolegniaceae</taxon>
        <taxon>Saprolegnia</taxon>
    </lineage>
</organism>
<dbReference type="EMBL" id="JH767172">
    <property type="protein sequence ID" value="EQC30932.1"/>
    <property type="molecule type" value="Genomic_DNA"/>
</dbReference>
<dbReference type="OMA" id="VEYWLPR"/>
<gene>
    <name evidence="4" type="ORF">SDRG_11410</name>
</gene>
<feature type="chain" id="PRO_5004584070" description="EF-hand domain-containing protein" evidence="2">
    <location>
        <begin position="18"/>
        <end position="1793"/>
    </location>
</feature>
<dbReference type="InterPro" id="IPR023296">
    <property type="entry name" value="Glyco_hydro_beta-prop_sf"/>
</dbReference>
<dbReference type="VEuPathDB" id="FungiDB:SDRG_11410"/>
<evidence type="ECO:0000259" key="3">
    <source>
        <dbReference type="PROSITE" id="PS50222"/>
    </source>
</evidence>
<evidence type="ECO:0000256" key="2">
    <source>
        <dbReference type="SAM" id="SignalP"/>
    </source>
</evidence>
<keyword evidence="2" id="KW-0732">Signal</keyword>
<proteinExistence type="predicted"/>
<evidence type="ECO:0000313" key="5">
    <source>
        <dbReference type="Proteomes" id="UP000030762"/>
    </source>
</evidence>
<dbReference type="PANTHER" id="PTHR22925:SF3">
    <property type="entry name" value="GLYCOSYL HYDROLASE FAMILY PROTEIN 43"/>
    <property type="match status" value="1"/>
</dbReference>
<dbReference type="PROSITE" id="PS50222">
    <property type="entry name" value="EF_HAND_2"/>
    <property type="match status" value="1"/>
</dbReference>
<protein>
    <recommendedName>
        <fullName evidence="3">EF-hand domain-containing protein</fullName>
    </recommendedName>
</protein>
<keyword evidence="5" id="KW-1185">Reference proteome</keyword>
<accession>T0RLQ8</accession>
<feature type="domain" description="EF-hand" evidence="3">
    <location>
        <begin position="1374"/>
        <end position="1401"/>
    </location>
</feature>
<dbReference type="STRING" id="1156394.T0RLQ8"/>
<dbReference type="SUPFAM" id="SSF47473">
    <property type="entry name" value="EF-hand"/>
    <property type="match status" value="1"/>
</dbReference>
<dbReference type="GO" id="GO:0005509">
    <property type="term" value="F:calcium ion binding"/>
    <property type="evidence" value="ECO:0007669"/>
    <property type="project" value="InterPro"/>
</dbReference>
<dbReference type="InterPro" id="IPR011992">
    <property type="entry name" value="EF-hand-dom_pair"/>
</dbReference>
<dbReference type="Gene3D" id="2.115.10.20">
    <property type="entry name" value="Glycosyl hydrolase domain, family 43"/>
    <property type="match status" value="1"/>
</dbReference>
<evidence type="ECO:0000256" key="1">
    <source>
        <dbReference type="ARBA" id="ARBA00022837"/>
    </source>
</evidence>
<dbReference type="OrthoDB" id="9970295at2759"/>
<feature type="signal peptide" evidence="2">
    <location>
        <begin position="1"/>
        <end position="17"/>
    </location>
</feature>
<name>T0RLQ8_SAPDV</name>